<dbReference type="AlphaFoldDB" id="A0A4Y1RYM1"/>
<feature type="region of interest" description="Disordered" evidence="5">
    <location>
        <begin position="253"/>
        <end position="275"/>
    </location>
</feature>
<feature type="compositionally biased region" description="Basic and acidic residues" evidence="5">
    <location>
        <begin position="261"/>
        <end position="275"/>
    </location>
</feature>
<dbReference type="FunFam" id="1.10.245.10:FF:000004">
    <property type="entry name" value="Upstream activation factor subunit"/>
    <property type="match status" value="1"/>
</dbReference>
<feature type="compositionally biased region" description="Basic and acidic residues" evidence="5">
    <location>
        <begin position="94"/>
        <end position="111"/>
    </location>
</feature>
<feature type="compositionally biased region" description="Acidic residues" evidence="5">
    <location>
        <begin position="120"/>
        <end position="134"/>
    </location>
</feature>
<dbReference type="PROSITE" id="PS51925">
    <property type="entry name" value="SWIB_MDM2"/>
    <property type="match status" value="2"/>
</dbReference>
<evidence type="ECO:0000313" key="7">
    <source>
        <dbReference type="EMBL" id="BBH09519.1"/>
    </source>
</evidence>
<keyword evidence="4" id="KW-0539">Nucleus</keyword>
<name>A0A4Y1RYM1_PRUDU</name>
<keyword evidence="3" id="KW-0804">Transcription</keyword>
<proteinExistence type="predicted"/>
<reference evidence="7" key="1">
    <citation type="journal article" date="2019" name="Science">
        <title>Mutation of a bHLH transcription factor allowed almond domestication.</title>
        <authorList>
            <person name="Sanchez-Perez R."/>
            <person name="Pavan S."/>
            <person name="Mazzeo R."/>
            <person name="Moldovan C."/>
            <person name="Aiese Cigliano R."/>
            <person name="Del Cueto J."/>
            <person name="Ricciardi F."/>
            <person name="Lotti C."/>
            <person name="Ricciardi L."/>
            <person name="Dicenta F."/>
            <person name="Lopez-Marques R.L."/>
            <person name="Lindberg Moller B."/>
        </authorList>
    </citation>
    <scope>NUCLEOTIDE SEQUENCE</scope>
</reference>
<feature type="domain" description="DM2" evidence="6">
    <location>
        <begin position="162"/>
        <end position="252"/>
    </location>
</feature>
<dbReference type="SUPFAM" id="SSF47592">
    <property type="entry name" value="SWIB/MDM2 domain"/>
    <property type="match status" value="3"/>
</dbReference>
<evidence type="ECO:0000259" key="6">
    <source>
        <dbReference type="PROSITE" id="PS51925"/>
    </source>
</evidence>
<comment type="subcellular location">
    <subcellularLocation>
        <location evidence="1">Nucleus</location>
    </subcellularLocation>
</comment>
<dbReference type="CDD" id="cd10567">
    <property type="entry name" value="SWIB-MDM2_like"/>
    <property type="match status" value="2"/>
</dbReference>
<evidence type="ECO:0000256" key="2">
    <source>
        <dbReference type="ARBA" id="ARBA00023015"/>
    </source>
</evidence>
<evidence type="ECO:0000256" key="1">
    <source>
        <dbReference type="ARBA" id="ARBA00004123"/>
    </source>
</evidence>
<evidence type="ECO:0000256" key="5">
    <source>
        <dbReference type="SAM" id="MobiDB-lite"/>
    </source>
</evidence>
<keyword evidence="2" id="KW-0805">Transcription regulation</keyword>
<dbReference type="PANTHER" id="PTHR13844">
    <property type="entry name" value="SWI/SNF-RELATED MATRIX-ASSOCIATED ACTIN-DEPENDENT REGULATOR OF CHROMATIN SUBFAMILY D"/>
    <property type="match status" value="1"/>
</dbReference>
<dbReference type="InterPro" id="IPR003121">
    <property type="entry name" value="SWIB_MDM2_domain"/>
</dbReference>
<accession>A0A4Y1RYM1</accession>
<dbReference type="GO" id="GO:0001181">
    <property type="term" value="F:RNA polymerase I general transcription initiation factor activity"/>
    <property type="evidence" value="ECO:0007669"/>
    <property type="project" value="UniProtKB-ARBA"/>
</dbReference>
<dbReference type="Pfam" id="PF02201">
    <property type="entry name" value="SWIB"/>
    <property type="match status" value="2"/>
</dbReference>
<evidence type="ECO:0000256" key="4">
    <source>
        <dbReference type="ARBA" id="ARBA00023242"/>
    </source>
</evidence>
<gene>
    <name evidence="7" type="ORF">Prudu_022035</name>
</gene>
<feature type="region of interest" description="Disordered" evidence="5">
    <location>
        <begin position="94"/>
        <end position="154"/>
    </location>
</feature>
<dbReference type="InterPro" id="IPR036885">
    <property type="entry name" value="SWIB_MDM2_dom_sf"/>
</dbReference>
<organism evidence="7">
    <name type="scientific">Prunus dulcis</name>
    <name type="common">Almond</name>
    <name type="synonym">Amygdalus dulcis</name>
    <dbReference type="NCBI Taxonomy" id="3755"/>
    <lineage>
        <taxon>Eukaryota</taxon>
        <taxon>Viridiplantae</taxon>
        <taxon>Streptophyta</taxon>
        <taxon>Embryophyta</taxon>
        <taxon>Tracheophyta</taxon>
        <taxon>Spermatophyta</taxon>
        <taxon>Magnoliopsida</taxon>
        <taxon>eudicotyledons</taxon>
        <taxon>Gunneridae</taxon>
        <taxon>Pentapetalae</taxon>
        <taxon>rosids</taxon>
        <taxon>fabids</taxon>
        <taxon>Rosales</taxon>
        <taxon>Rosaceae</taxon>
        <taxon>Amygdaloideae</taxon>
        <taxon>Amygdaleae</taxon>
        <taxon>Prunus</taxon>
    </lineage>
</organism>
<evidence type="ECO:0000256" key="3">
    <source>
        <dbReference type="ARBA" id="ARBA00023163"/>
    </source>
</evidence>
<sequence>MGVDKGVVKRGGFNKICSLSPQLQEFVGEPEMARTEVVKRIWAYIREKDLQDPKNRRNIRCDESLHSLFRVNSINMFQMNKVLSKHIWPLSREDEPVKQKKKGEESDHSVSEGDVNNVAQEEEEVEEEEEEEEEKVSKQKESKKRSRAAKVDKEVKKRGGGGFTKLCSLSPELQKFMGVPELARTEPDEIALSIISKLIVVKKLWSYIRENNLQDPNNKREIICDESLRALFDVDSINMFQMNKALSKHILPLNGEAPDNASRKDKQSEQEHEEGLQLSNFVGLQMPGDHSGKIGPFSSYLKFNGIGIPGGRCYDPSDKWRMMCDDKLKEISEVDPFNGFSVPKRLTAHFIKTGQNDAEV</sequence>
<dbReference type="GO" id="GO:0000500">
    <property type="term" value="C:RNA polymerase I upstream activating factor complex"/>
    <property type="evidence" value="ECO:0007669"/>
    <property type="project" value="UniProtKB-ARBA"/>
</dbReference>
<feature type="domain" description="DM2" evidence="6">
    <location>
        <begin position="12"/>
        <end position="89"/>
    </location>
</feature>
<dbReference type="Gene3D" id="1.10.245.10">
    <property type="entry name" value="SWIB/MDM2 domain"/>
    <property type="match status" value="3"/>
</dbReference>
<protein>
    <submittedName>
        <fullName evidence="7">SWIB complex BAF60b domain-containing protein</fullName>
    </submittedName>
</protein>
<dbReference type="EMBL" id="AP019304">
    <property type="protein sequence ID" value="BBH09519.1"/>
    <property type="molecule type" value="Genomic_DNA"/>
</dbReference>
<dbReference type="InterPro" id="IPR019835">
    <property type="entry name" value="SWIB_domain"/>
</dbReference>
<dbReference type="SMART" id="SM00151">
    <property type="entry name" value="SWIB"/>
    <property type="match status" value="2"/>
</dbReference>